<reference evidence="1 2" key="1">
    <citation type="journal article" date="2007" name="PLoS Genet.">
        <title>Patterns and implications of gene gain and loss in the evolution of Prochlorococcus.</title>
        <authorList>
            <person name="Kettler G.C."/>
            <person name="Martiny A.C."/>
            <person name="Huang K."/>
            <person name="Zucker J."/>
            <person name="Coleman M.L."/>
            <person name="Rodrigue S."/>
            <person name="Chen F."/>
            <person name="Lapidus A."/>
            <person name="Ferriera S."/>
            <person name="Johnson J."/>
            <person name="Steglich C."/>
            <person name="Church G.M."/>
            <person name="Richardson P."/>
            <person name="Chisholm S.W."/>
        </authorList>
    </citation>
    <scope>NUCLEOTIDE SEQUENCE [LARGE SCALE GENOMIC DNA]</scope>
    <source>
        <strain evidence="1 2">MIT 9303</strain>
    </source>
</reference>
<dbReference type="GO" id="GO:0004386">
    <property type="term" value="F:helicase activity"/>
    <property type="evidence" value="ECO:0007669"/>
    <property type="project" value="UniProtKB-KW"/>
</dbReference>
<dbReference type="BioCyc" id="PMAR59922:G1G80-1305-MONOMER"/>
<keyword evidence="1" id="KW-0347">Helicase</keyword>
<dbReference type="EMBL" id="CP000554">
    <property type="protein sequence ID" value="ABM78252.1"/>
    <property type="molecule type" value="Genomic_DNA"/>
</dbReference>
<dbReference type="RefSeq" id="WP_011826145.1">
    <property type="nucleotide sequence ID" value="NC_008820.1"/>
</dbReference>
<accession>A2C9U2</accession>
<dbReference type="HOGENOM" id="CLU_087543_0_0_3"/>
<gene>
    <name evidence="1" type="ordered locus">P9303_15081</name>
</gene>
<dbReference type="Proteomes" id="UP000002274">
    <property type="component" value="Chromosome"/>
</dbReference>
<organism evidence="1 2">
    <name type="scientific">Prochlorococcus marinus (strain MIT 9303)</name>
    <dbReference type="NCBI Taxonomy" id="59922"/>
    <lineage>
        <taxon>Bacteria</taxon>
        <taxon>Bacillati</taxon>
        <taxon>Cyanobacteriota</taxon>
        <taxon>Cyanophyceae</taxon>
        <taxon>Synechococcales</taxon>
        <taxon>Prochlorococcaceae</taxon>
        <taxon>Prochlorococcus</taxon>
    </lineage>
</organism>
<keyword evidence="1" id="KW-0547">Nucleotide-binding</keyword>
<name>A2C9U2_PROM3</name>
<dbReference type="STRING" id="59922.P9303_15081"/>
<dbReference type="KEGG" id="pmf:P9303_15081"/>
<keyword evidence="1" id="KW-0378">Hydrolase</keyword>
<sequence length="270" mass="30407">MIKTLFRLLQTLKRGLRLTNFVVLASLFLVLMTENHGRHASHTRQSLPLNIATVNHLDPTDFTAEELRYLQKRFGVHGPQTPLAQLFTRGIDHIQPLRAQTVNRLDGLKPVIVRESKRYRVNPMLVTAILFDEIQHSKPGEDIPFVAHSGLLKTHGPAQLGISELIHQKRLPQHPTAEQISSARNLLLNPESNIELLAGKIARLKDDLGLPSNALIQASRSYKHAKAIATLAYLHNGKLDYPARILRYMQDPELHGLIYSQRSSAQLPLI</sequence>
<evidence type="ECO:0000313" key="1">
    <source>
        <dbReference type="EMBL" id="ABM78252.1"/>
    </source>
</evidence>
<proteinExistence type="predicted"/>
<protein>
    <submittedName>
        <fullName evidence="1">Possible DnaB-like helicase</fullName>
    </submittedName>
</protein>
<keyword evidence="1" id="KW-0067">ATP-binding</keyword>
<evidence type="ECO:0000313" key="2">
    <source>
        <dbReference type="Proteomes" id="UP000002274"/>
    </source>
</evidence>
<dbReference type="AlphaFoldDB" id="A2C9U2"/>